<evidence type="ECO:0000313" key="2">
    <source>
        <dbReference type="Proteomes" id="UP000295304"/>
    </source>
</evidence>
<dbReference type="RefSeq" id="WP_165886257.1">
    <property type="nucleotide sequence ID" value="NZ_CP119676.1"/>
</dbReference>
<protein>
    <submittedName>
        <fullName evidence="1">Uncharacterized protein</fullName>
    </submittedName>
</protein>
<accession>A0A4R3JDK7</accession>
<dbReference type="Proteomes" id="UP000295304">
    <property type="component" value="Unassembled WGS sequence"/>
</dbReference>
<evidence type="ECO:0000313" key="1">
    <source>
        <dbReference type="EMBL" id="TCS63505.1"/>
    </source>
</evidence>
<name>A0A4R3JDK7_9PROT</name>
<sequence length="46" mass="4997">MKKISTMIIFLALVLVGGAGAFLATWRIPAPTSHMVKTLPDARFPQ</sequence>
<gene>
    <name evidence="1" type="ORF">EDD55_103127</name>
</gene>
<dbReference type="EMBL" id="SLZW01000003">
    <property type="protein sequence ID" value="TCS63505.1"/>
    <property type="molecule type" value="Genomic_DNA"/>
</dbReference>
<comment type="caution">
    <text evidence="1">The sequence shown here is derived from an EMBL/GenBank/DDBJ whole genome shotgun (WGS) entry which is preliminary data.</text>
</comment>
<keyword evidence="2" id="KW-1185">Reference proteome</keyword>
<proteinExistence type="predicted"/>
<dbReference type="AlphaFoldDB" id="A0A4R3JDK7"/>
<organism evidence="1 2">
    <name type="scientific">Varunaivibrio sulfuroxidans</name>
    <dbReference type="NCBI Taxonomy" id="1773489"/>
    <lineage>
        <taxon>Bacteria</taxon>
        <taxon>Pseudomonadati</taxon>
        <taxon>Pseudomonadota</taxon>
        <taxon>Alphaproteobacteria</taxon>
        <taxon>Rhodospirillales</taxon>
        <taxon>Magnetovibrionaceae</taxon>
        <taxon>Varunaivibrio</taxon>
    </lineage>
</organism>
<reference evidence="1 2" key="1">
    <citation type="submission" date="2019-03" db="EMBL/GenBank/DDBJ databases">
        <title>Genomic Encyclopedia of Type Strains, Phase IV (KMG-IV): sequencing the most valuable type-strain genomes for metagenomic binning, comparative biology and taxonomic classification.</title>
        <authorList>
            <person name="Goeker M."/>
        </authorList>
    </citation>
    <scope>NUCLEOTIDE SEQUENCE [LARGE SCALE GENOMIC DNA]</scope>
    <source>
        <strain evidence="1 2">DSM 101688</strain>
    </source>
</reference>